<protein>
    <submittedName>
        <fullName evidence="1">Uncharacterized protein</fullName>
    </submittedName>
</protein>
<name>A0A177EJ62_9MICR</name>
<evidence type="ECO:0000313" key="1">
    <source>
        <dbReference type="EMBL" id="OAG31908.1"/>
    </source>
</evidence>
<dbReference type="VEuPathDB" id="MicrosporidiaDB:NEDG_00383"/>
<evidence type="ECO:0000313" key="2">
    <source>
        <dbReference type="Proteomes" id="UP000185944"/>
    </source>
</evidence>
<dbReference type="EMBL" id="LTDL01000014">
    <property type="protein sequence ID" value="OAG31908.1"/>
    <property type="molecule type" value="Genomic_DNA"/>
</dbReference>
<accession>A0A177EJ62</accession>
<dbReference type="OrthoDB" id="2187475at2759"/>
<keyword evidence="2" id="KW-1185">Reference proteome</keyword>
<dbReference type="Proteomes" id="UP000185944">
    <property type="component" value="Unassembled WGS sequence"/>
</dbReference>
<proteinExistence type="predicted"/>
<organism evidence="1 2">
    <name type="scientific">Nematocida displodere</name>
    <dbReference type="NCBI Taxonomy" id="1805483"/>
    <lineage>
        <taxon>Eukaryota</taxon>
        <taxon>Fungi</taxon>
        <taxon>Fungi incertae sedis</taxon>
        <taxon>Microsporidia</taxon>
        <taxon>Nematocida</taxon>
    </lineage>
</organism>
<comment type="caution">
    <text evidence="1">The sequence shown here is derived from an EMBL/GenBank/DDBJ whole genome shotgun (WGS) entry which is preliminary data.</text>
</comment>
<reference evidence="1 2" key="1">
    <citation type="submission" date="2016-02" db="EMBL/GenBank/DDBJ databases">
        <title>Discovery of a natural microsporidian pathogen with a broad tissue tropism in Caenorhabditis elegans.</title>
        <authorList>
            <person name="Luallen R.J."/>
            <person name="Reinke A.W."/>
            <person name="Tong L."/>
            <person name="Botts M.R."/>
            <person name="Felix M.-A."/>
            <person name="Troemel E.R."/>
        </authorList>
    </citation>
    <scope>NUCLEOTIDE SEQUENCE [LARGE SCALE GENOMIC DNA]</scope>
    <source>
        <strain evidence="1 2">JUm2807</strain>
    </source>
</reference>
<gene>
    <name evidence="1" type="ORF">NEDG_00383</name>
</gene>
<dbReference type="AlphaFoldDB" id="A0A177EJ62"/>
<dbReference type="RefSeq" id="XP_067545509.1">
    <property type="nucleotide sequence ID" value="XM_067687801.1"/>
</dbReference>
<dbReference type="GeneID" id="93646733"/>
<sequence>MTQPSPPEPLSSLLNDLLSLKDANGEYSEYEEFFSRILKGLNLPEQDIDKLSEVALSHLVARERSAVVVECGMKLIHLLQRSVITPEQVLPVLGLGDVFEIYAAHLLERRRHAALVVGCEEERCTQAHGQWKELLHVGLYSSYILKYSVCQLVIGLMSCKCLRKEIERFLNQTDFPYMVLRLSYFITPTKYSYLVKERIAKLSTFIGSRNVLVSTEASALLSCYKKAFPTDEVRVPHIEAECADTFLRDYFKHLPREEQAEIKNALAQASPTPQNPHATILSLLSNYASFIDTSISQKTVRSITTEDSEPLPDSLYQIELPQRYSEEKTLHHLLTGPPAHLGCYEEA</sequence>